<protein>
    <recommendedName>
        <fullName evidence="6">DUF4283 domain-containing protein</fullName>
    </recommendedName>
</protein>
<feature type="domain" description="DUF4283" evidence="2">
    <location>
        <begin position="34"/>
        <end position="100"/>
    </location>
</feature>
<evidence type="ECO:0000313" key="4">
    <source>
        <dbReference type="EMBL" id="KAK9913632.1"/>
    </source>
</evidence>
<evidence type="ECO:0000259" key="3">
    <source>
        <dbReference type="Pfam" id="PF14392"/>
    </source>
</evidence>
<dbReference type="InterPro" id="IPR040256">
    <property type="entry name" value="At4g02000-like"/>
</dbReference>
<accession>A0AAW1W2E8</accession>
<gene>
    <name evidence="4" type="ORF">M0R45_037442</name>
</gene>
<dbReference type="InterPro" id="IPR025558">
    <property type="entry name" value="DUF4283"/>
</dbReference>
<evidence type="ECO:0008006" key="6">
    <source>
        <dbReference type="Google" id="ProtNLM"/>
    </source>
</evidence>
<dbReference type="EMBL" id="JBEDUW010000007">
    <property type="protein sequence ID" value="KAK9913632.1"/>
    <property type="molecule type" value="Genomic_DNA"/>
</dbReference>
<evidence type="ECO:0000256" key="1">
    <source>
        <dbReference type="SAM" id="MobiDB-lite"/>
    </source>
</evidence>
<evidence type="ECO:0000313" key="5">
    <source>
        <dbReference type="Proteomes" id="UP001457282"/>
    </source>
</evidence>
<feature type="domain" description="Zinc knuckle CX2CX4HX4C" evidence="3">
    <location>
        <begin position="177"/>
        <end position="208"/>
    </location>
</feature>
<evidence type="ECO:0000259" key="2">
    <source>
        <dbReference type="Pfam" id="PF14111"/>
    </source>
</evidence>
<organism evidence="4 5">
    <name type="scientific">Rubus argutus</name>
    <name type="common">Southern blackberry</name>
    <dbReference type="NCBI Taxonomy" id="59490"/>
    <lineage>
        <taxon>Eukaryota</taxon>
        <taxon>Viridiplantae</taxon>
        <taxon>Streptophyta</taxon>
        <taxon>Embryophyta</taxon>
        <taxon>Tracheophyta</taxon>
        <taxon>Spermatophyta</taxon>
        <taxon>Magnoliopsida</taxon>
        <taxon>eudicotyledons</taxon>
        <taxon>Gunneridae</taxon>
        <taxon>Pentapetalae</taxon>
        <taxon>rosids</taxon>
        <taxon>fabids</taxon>
        <taxon>Rosales</taxon>
        <taxon>Rosaceae</taxon>
        <taxon>Rosoideae</taxon>
        <taxon>Rosoideae incertae sedis</taxon>
        <taxon>Rubus</taxon>
    </lineage>
</organism>
<dbReference type="PANTHER" id="PTHR31286:SF178">
    <property type="entry name" value="DUF4283 DOMAIN-CONTAINING PROTEIN"/>
    <property type="match status" value="1"/>
</dbReference>
<name>A0AAW1W2E8_RUBAR</name>
<proteinExistence type="predicted"/>
<dbReference type="Pfam" id="PF14111">
    <property type="entry name" value="DUF4283"/>
    <property type="match status" value="1"/>
</dbReference>
<dbReference type="Pfam" id="PF14392">
    <property type="entry name" value="zf-CCHC_4"/>
    <property type="match status" value="1"/>
</dbReference>
<keyword evidence="5" id="KW-1185">Reference proteome</keyword>
<feature type="region of interest" description="Disordered" evidence="1">
    <location>
        <begin position="245"/>
        <end position="266"/>
    </location>
</feature>
<dbReference type="InterPro" id="IPR025836">
    <property type="entry name" value="Zn_knuckle_CX2CX4HX4C"/>
</dbReference>
<dbReference type="AlphaFoldDB" id="A0AAW1W2E8"/>
<reference evidence="4 5" key="1">
    <citation type="journal article" date="2023" name="G3 (Bethesda)">
        <title>A chromosome-length genome assembly and annotation of blackberry (Rubus argutus, cv. 'Hillquist').</title>
        <authorList>
            <person name="Bruna T."/>
            <person name="Aryal R."/>
            <person name="Dudchenko O."/>
            <person name="Sargent D.J."/>
            <person name="Mead D."/>
            <person name="Buti M."/>
            <person name="Cavallini A."/>
            <person name="Hytonen T."/>
            <person name="Andres J."/>
            <person name="Pham M."/>
            <person name="Weisz D."/>
            <person name="Mascagni F."/>
            <person name="Usai G."/>
            <person name="Natali L."/>
            <person name="Bassil N."/>
            <person name="Fernandez G.E."/>
            <person name="Lomsadze A."/>
            <person name="Armour M."/>
            <person name="Olukolu B."/>
            <person name="Poorten T."/>
            <person name="Britton C."/>
            <person name="Davik J."/>
            <person name="Ashrafi H."/>
            <person name="Aiden E.L."/>
            <person name="Borodovsky M."/>
            <person name="Worthington M."/>
        </authorList>
    </citation>
    <scope>NUCLEOTIDE SEQUENCE [LARGE SCALE GENOMIC DNA]</scope>
    <source>
        <strain evidence="4">PI 553951</strain>
    </source>
</reference>
<comment type="caution">
    <text evidence="4">The sequence shown here is derived from an EMBL/GenBank/DDBJ whole genome shotgun (WGS) entry which is preliminary data.</text>
</comment>
<sequence length="603" mass="67052">MGSHDHLAALLEDTLNIHDVHQPTIFMGAMIADVLPNIGGVKGSLHTAWKDFGSFQISHLRRNLFCIKMNQEGAKRLLQGGPWHVEKHHFNVVPWPPNCTINDVPYYMVSYWVQISGLTLEKMNDSNARLIGSAIGEVIQLEDIQPVDAFLRGYLRIRINFDSRRPFPAGFWLPISNNKTSRVEYSYEGLGTFCWRCAMLGHNMDNCHSRNIISPADSVWFGPWMSCKTPRSPPTFADKQARVHRRKPSVQRVNGEEGHSPYRTSNNATRHYRRAQVNNFNPNIPYASASIEVQHSPPSPTNGGASFVVTDTIEKSVGGVFSPNAFPSPNWYKLAVTTATTHVQWTKKNYKPMPQAHSEILSGIHTLVKNGKSPQHHSTLQPTTSFNTFSSPPILPASFNKHSQESIPPPPKFKRFQPKAVPPGKPQSLLILDIKNKKAPKITQLNQSPPPETSLSYQRNFKRLASEVDLDCDVTNYKSRVVIDDTFDSVGLNLKRIPCGVARGRDPCPRHRRSRSVGNQGSVRHTRKAGRVSNSVHLSGSFPCGIPKASPLGPDALILSSSKTVLVETTSDVFSESHDDIHILEGQSQLQGSGGWPTATRSQ</sequence>
<dbReference type="Proteomes" id="UP001457282">
    <property type="component" value="Unassembled WGS sequence"/>
</dbReference>
<feature type="region of interest" description="Disordered" evidence="1">
    <location>
        <begin position="505"/>
        <end position="531"/>
    </location>
</feature>
<dbReference type="PANTHER" id="PTHR31286">
    <property type="entry name" value="GLYCINE-RICH CELL WALL STRUCTURAL PROTEIN 1.8-LIKE"/>
    <property type="match status" value="1"/>
</dbReference>